<dbReference type="Pfam" id="PF13672">
    <property type="entry name" value="PP2C_2"/>
    <property type="match status" value="1"/>
</dbReference>
<dbReference type="SUPFAM" id="SSF81606">
    <property type="entry name" value="PP2C-like"/>
    <property type="match status" value="1"/>
</dbReference>
<protein>
    <submittedName>
        <fullName evidence="2">Protein phosphatase 2C-like protein</fullName>
    </submittedName>
</protein>
<comment type="caution">
    <text evidence="2">The sequence shown here is derived from an EMBL/GenBank/DDBJ whole genome shotgun (WGS) entry which is preliminary data.</text>
</comment>
<dbReference type="OrthoDB" id="3190646at2"/>
<gene>
    <name evidence="2" type="ORF">DFR71_5220</name>
</gene>
<evidence type="ECO:0000313" key="3">
    <source>
        <dbReference type="Proteomes" id="UP000294856"/>
    </source>
</evidence>
<dbReference type="InterPro" id="IPR036457">
    <property type="entry name" value="PPM-type-like_dom_sf"/>
</dbReference>
<name>A0A4R1FIJ0_9NOCA</name>
<dbReference type="STRING" id="1210063.GCA_001612665_01510"/>
<evidence type="ECO:0000313" key="2">
    <source>
        <dbReference type="EMBL" id="TCJ94617.1"/>
    </source>
</evidence>
<dbReference type="Gene3D" id="3.60.40.10">
    <property type="entry name" value="PPM-type phosphatase domain"/>
    <property type="match status" value="1"/>
</dbReference>
<dbReference type="EMBL" id="SMFR01000004">
    <property type="protein sequence ID" value="TCJ94617.1"/>
    <property type="molecule type" value="Genomic_DNA"/>
</dbReference>
<evidence type="ECO:0000259" key="1">
    <source>
        <dbReference type="Pfam" id="PF13672"/>
    </source>
</evidence>
<reference evidence="2 3" key="1">
    <citation type="submission" date="2019-03" db="EMBL/GenBank/DDBJ databases">
        <title>Genomic Encyclopedia of Type Strains, Phase IV (KMG-IV): sequencing the most valuable type-strain genomes for metagenomic binning, comparative biology and taxonomic classification.</title>
        <authorList>
            <person name="Goeker M."/>
        </authorList>
    </citation>
    <scope>NUCLEOTIDE SEQUENCE [LARGE SCALE GENOMIC DNA]</scope>
    <source>
        <strain evidence="2 3">DSM 44684</strain>
    </source>
</reference>
<dbReference type="AlphaFoldDB" id="A0A4R1FIJ0"/>
<organism evidence="2 3">
    <name type="scientific">Nocardia alba</name>
    <dbReference type="NCBI Taxonomy" id="225051"/>
    <lineage>
        <taxon>Bacteria</taxon>
        <taxon>Bacillati</taxon>
        <taxon>Actinomycetota</taxon>
        <taxon>Actinomycetes</taxon>
        <taxon>Mycobacteriales</taxon>
        <taxon>Nocardiaceae</taxon>
        <taxon>Nocardia</taxon>
    </lineage>
</organism>
<accession>A0A4R1FIJ0</accession>
<feature type="domain" description="PPM-type phosphatase" evidence="1">
    <location>
        <begin position="25"/>
        <end position="125"/>
    </location>
</feature>
<dbReference type="InterPro" id="IPR001932">
    <property type="entry name" value="PPM-type_phosphatase-like_dom"/>
</dbReference>
<dbReference type="RefSeq" id="WP_067447729.1">
    <property type="nucleotide sequence ID" value="NZ_SMFR01000004.1"/>
</dbReference>
<dbReference type="Proteomes" id="UP000294856">
    <property type="component" value="Unassembled WGS sequence"/>
</dbReference>
<sequence length="269" mass="28992">MSITVETAQLPASTDEDRLVVTDGAMIVLDGATAHDPAMPSAGAYVDFLASDLVQSIDDESSPLADILEQSIARAVDALGIEPGIAPSSTVALVRIKPDTVDALVLGDSSVIVGLRAGGVKVHTDDRLSQLQLPEADLYRRFLADGQGYSGRHRKVLQELQAAERARRNRPDGYWIAEAEPGAAKHALHVRYPLAEVAWVIAATDGAFDLIPTLGMRWPEVAHMSTPQLAQLLRDVHIWEAQADPDGQALPRAKRHDDKTIAVMRFASS</sequence>
<proteinExistence type="predicted"/>
<keyword evidence="3" id="KW-1185">Reference proteome</keyword>